<dbReference type="Gene3D" id="2.120.10.30">
    <property type="entry name" value="TolB, C-terminal domain"/>
    <property type="match status" value="1"/>
</dbReference>
<dbReference type="InterPro" id="IPR011042">
    <property type="entry name" value="6-blade_b-propeller_TolB-like"/>
</dbReference>
<gene>
    <name evidence="1" type="ORF">DW712_15540</name>
</gene>
<protein>
    <submittedName>
        <fullName evidence="1">6-bladed beta-propeller</fullName>
    </submittedName>
</protein>
<comment type="caution">
    <text evidence="1">The sequence shown here is derived from an EMBL/GenBank/DDBJ whole genome shotgun (WGS) entry which is preliminary data.</text>
</comment>
<name>A0A414L6Y3_9BACE</name>
<proteinExistence type="predicted"/>
<reference evidence="1 2" key="1">
    <citation type="submission" date="2018-08" db="EMBL/GenBank/DDBJ databases">
        <title>A genome reference for cultivated species of the human gut microbiota.</title>
        <authorList>
            <person name="Zou Y."/>
            <person name="Xue W."/>
            <person name="Luo G."/>
        </authorList>
    </citation>
    <scope>NUCLEOTIDE SEQUENCE [LARGE SCALE GENOMIC DNA]</scope>
    <source>
        <strain evidence="1 2">AM27-17</strain>
    </source>
</reference>
<evidence type="ECO:0000313" key="1">
    <source>
        <dbReference type="EMBL" id="RHE90440.1"/>
    </source>
</evidence>
<sequence>MKNIKGFSIVTVLCTVLVTASCSTSPKGDGTLTFVETDTDNTLTVCHFDQVKNTIDINLSDLVEEFKIVRFEDSDSAFFKANGFCITDHYIGIRQSDNLPFLLFTHDGKLKCQVGAIGNGPGEYSWSIYDEVINEKTKEIYLASFAFLPKILVYNTDGKFMREIATKEKLSKPKIEVDSDRDITIIHMPFENNKEKFLAAVHDKNGSFKQELKPTPNFLQRDFNQEIFAYHNVPGFSFFLTSNDTLFHYNKDANKIYPKFKMDFGEVSETPMHIYNEIPDYYLIAMLWGKGVIAVNKEKQTSNYAKLINDFFGHMEAPMFNFCNGWFYQMFEPEQLITLIEKRLADSDCSAEDRKQLETMLESIDEEGNNILFMGKLKQKGK</sequence>
<dbReference type="RefSeq" id="WP_118222764.1">
    <property type="nucleotide sequence ID" value="NZ_JADNIJ010000010.1"/>
</dbReference>
<dbReference type="Pfam" id="PF17170">
    <property type="entry name" value="DUF5128"/>
    <property type="match status" value="1"/>
</dbReference>
<dbReference type="AlphaFoldDB" id="A0A414L6Y3"/>
<evidence type="ECO:0000313" key="2">
    <source>
        <dbReference type="Proteomes" id="UP000285650"/>
    </source>
</evidence>
<accession>A0A414L6Y3</accession>
<dbReference type="PROSITE" id="PS51257">
    <property type="entry name" value="PROKAR_LIPOPROTEIN"/>
    <property type="match status" value="1"/>
</dbReference>
<dbReference type="EMBL" id="QSKV01000010">
    <property type="protein sequence ID" value="RHE90440.1"/>
    <property type="molecule type" value="Genomic_DNA"/>
</dbReference>
<organism evidence="1 2">
    <name type="scientific">Bacteroides intestinalis</name>
    <dbReference type="NCBI Taxonomy" id="329854"/>
    <lineage>
        <taxon>Bacteria</taxon>
        <taxon>Pseudomonadati</taxon>
        <taxon>Bacteroidota</taxon>
        <taxon>Bacteroidia</taxon>
        <taxon>Bacteroidales</taxon>
        <taxon>Bacteroidaceae</taxon>
        <taxon>Bacteroides</taxon>
    </lineage>
</organism>
<dbReference type="Proteomes" id="UP000285650">
    <property type="component" value="Unassembled WGS sequence"/>
</dbReference>